<keyword evidence="5" id="KW-1185">Reference proteome</keyword>
<dbReference type="RefSeq" id="WP_345237558.1">
    <property type="nucleotide sequence ID" value="NZ_BAABGZ010000075.1"/>
</dbReference>
<dbReference type="EMBL" id="BAABGZ010000075">
    <property type="protein sequence ID" value="GAA4365843.1"/>
    <property type="molecule type" value="Genomic_DNA"/>
</dbReference>
<feature type="domain" description="Transposase IS116/IS110/IS902 C-terminal" evidence="3">
    <location>
        <begin position="196"/>
        <end position="280"/>
    </location>
</feature>
<feature type="domain" description="Transposase IS110-like N-terminal" evidence="2">
    <location>
        <begin position="8"/>
        <end position="150"/>
    </location>
</feature>
<dbReference type="InterPro" id="IPR047650">
    <property type="entry name" value="Transpos_IS110"/>
</dbReference>
<dbReference type="Gene3D" id="1.10.340.30">
    <property type="entry name" value="Hypothetical protein, domain 2"/>
    <property type="match status" value="1"/>
</dbReference>
<dbReference type="NCBIfam" id="NF033542">
    <property type="entry name" value="transpos_IS110"/>
    <property type="match status" value="1"/>
</dbReference>
<dbReference type="Pfam" id="PF01548">
    <property type="entry name" value="DEDD_Tnp_IS110"/>
    <property type="match status" value="1"/>
</dbReference>
<comment type="caution">
    <text evidence="4">The sequence shown here is derived from an EMBL/GenBank/DDBJ whole genome shotgun (WGS) entry which is preliminary data.</text>
</comment>
<sequence>MDVTLPVVGIDVSKATLAVCYAVETRLQHTEVSNSKAGFEQLVRRCGAECLYVMEATGSYYLALAYHLVEQGARVAVVNPLVVRRFIQMHLGKGKSDRKDAQWLLRYGQQQAPKQWQPDEAVLVECRQLEQVSEQLIRQKTMTLNSLEALQQHPVVSAKAEQHLRQALSRLEEQIQALETELVGLLERHYAREMPLLCSIPGIGRKTAALLLLFAKGFAQVEAYRQLTAKAGLCPREYSSGTSVRGKSRITRMGGGLIRSKLFMCSFSAKKANVSCKALYDRLVAKGKNGKLALIAVCNKLLKQACAIVKSGIPHQPDFTRISA</sequence>
<protein>
    <submittedName>
        <fullName evidence="4">IS110 family transposase</fullName>
    </submittedName>
</protein>
<dbReference type="Proteomes" id="UP001501153">
    <property type="component" value="Unassembled WGS sequence"/>
</dbReference>
<dbReference type="InterPro" id="IPR002525">
    <property type="entry name" value="Transp_IS110-like_N"/>
</dbReference>
<feature type="coiled-coil region" evidence="1">
    <location>
        <begin position="161"/>
        <end position="188"/>
    </location>
</feature>
<evidence type="ECO:0000313" key="4">
    <source>
        <dbReference type="EMBL" id="GAA4365843.1"/>
    </source>
</evidence>
<organism evidence="4 5">
    <name type="scientific">Hymenobacter saemangeumensis</name>
    <dbReference type="NCBI Taxonomy" id="1084522"/>
    <lineage>
        <taxon>Bacteria</taxon>
        <taxon>Pseudomonadati</taxon>
        <taxon>Bacteroidota</taxon>
        <taxon>Cytophagia</taxon>
        <taxon>Cytophagales</taxon>
        <taxon>Hymenobacteraceae</taxon>
        <taxon>Hymenobacter</taxon>
    </lineage>
</organism>
<dbReference type="SUPFAM" id="SSF48150">
    <property type="entry name" value="DNA-glycosylase"/>
    <property type="match status" value="1"/>
</dbReference>
<dbReference type="InterPro" id="IPR011257">
    <property type="entry name" value="DNA_glycosylase"/>
</dbReference>
<reference evidence="5" key="1">
    <citation type="journal article" date="2019" name="Int. J. Syst. Evol. Microbiol.">
        <title>The Global Catalogue of Microorganisms (GCM) 10K type strain sequencing project: providing services to taxonomists for standard genome sequencing and annotation.</title>
        <authorList>
            <consortium name="The Broad Institute Genomics Platform"/>
            <consortium name="The Broad Institute Genome Sequencing Center for Infectious Disease"/>
            <person name="Wu L."/>
            <person name="Ma J."/>
        </authorList>
    </citation>
    <scope>NUCLEOTIDE SEQUENCE [LARGE SCALE GENOMIC DNA]</scope>
    <source>
        <strain evidence="5">JCM 17923</strain>
    </source>
</reference>
<evidence type="ECO:0000256" key="1">
    <source>
        <dbReference type="SAM" id="Coils"/>
    </source>
</evidence>
<dbReference type="InterPro" id="IPR003346">
    <property type="entry name" value="Transposase_20"/>
</dbReference>
<accession>A0ABP8IPY0</accession>
<proteinExistence type="predicted"/>
<gene>
    <name evidence="4" type="ORF">GCM10023185_36490</name>
</gene>
<dbReference type="Pfam" id="PF02371">
    <property type="entry name" value="Transposase_20"/>
    <property type="match status" value="1"/>
</dbReference>
<evidence type="ECO:0000313" key="5">
    <source>
        <dbReference type="Proteomes" id="UP001501153"/>
    </source>
</evidence>
<dbReference type="PANTHER" id="PTHR33055:SF3">
    <property type="entry name" value="PUTATIVE TRANSPOSASE FOR IS117-RELATED"/>
    <property type="match status" value="1"/>
</dbReference>
<dbReference type="PANTHER" id="PTHR33055">
    <property type="entry name" value="TRANSPOSASE FOR INSERTION SEQUENCE ELEMENT IS1111A"/>
    <property type="match status" value="1"/>
</dbReference>
<name>A0ABP8IPY0_9BACT</name>
<keyword evidence="1" id="KW-0175">Coiled coil</keyword>
<evidence type="ECO:0000259" key="2">
    <source>
        <dbReference type="Pfam" id="PF01548"/>
    </source>
</evidence>
<evidence type="ECO:0000259" key="3">
    <source>
        <dbReference type="Pfam" id="PF02371"/>
    </source>
</evidence>